<protein>
    <recommendedName>
        <fullName evidence="1">C-type lectin domain-containing protein</fullName>
    </recommendedName>
</protein>
<dbReference type="Pfam" id="PF00059">
    <property type="entry name" value="Lectin_C"/>
    <property type="match status" value="1"/>
</dbReference>
<gene>
    <name evidence="2" type="ORF">QTP70_028454</name>
</gene>
<comment type="caution">
    <text evidence="2">The sequence shown here is derived from an EMBL/GenBank/DDBJ whole genome shotgun (WGS) entry which is preliminary data.</text>
</comment>
<dbReference type="Gene3D" id="3.10.100.10">
    <property type="entry name" value="Mannose-Binding Protein A, subunit A"/>
    <property type="match status" value="2"/>
</dbReference>
<proteinExistence type="predicted"/>
<sequence length="150" mass="17201">MYFGSSVYYITYEDNTWTESRQDCRGRAADLVIINTKEKQSLDNKCGSSIYHISMMNWTESRQDSINSGADLVIINNTEEELGSGRAWISLSDRDIEGQWKWVDGTPLTTRYWHCKEPNNANDEDCAEVFSPSGTSSWNDRNCSYKATRL</sequence>
<dbReference type="SMART" id="SM00034">
    <property type="entry name" value="CLECT"/>
    <property type="match status" value="1"/>
</dbReference>
<dbReference type="InterPro" id="IPR001304">
    <property type="entry name" value="C-type_lectin-like"/>
</dbReference>
<dbReference type="InterPro" id="IPR016187">
    <property type="entry name" value="CTDL_fold"/>
</dbReference>
<dbReference type="Proteomes" id="UP001274896">
    <property type="component" value="Unassembled WGS sequence"/>
</dbReference>
<dbReference type="InterPro" id="IPR050111">
    <property type="entry name" value="C-type_lectin/snaclec_domain"/>
</dbReference>
<accession>A0AAE0PTR5</accession>
<dbReference type="PROSITE" id="PS50041">
    <property type="entry name" value="C_TYPE_LECTIN_2"/>
    <property type="match status" value="1"/>
</dbReference>
<keyword evidence="3" id="KW-1185">Reference proteome</keyword>
<name>A0AAE0PTR5_9TELE</name>
<dbReference type="SUPFAM" id="SSF56436">
    <property type="entry name" value="C-type lectin-like"/>
    <property type="match status" value="2"/>
</dbReference>
<reference evidence="2" key="1">
    <citation type="submission" date="2023-06" db="EMBL/GenBank/DDBJ databases">
        <title>Male Hemibagrus guttatus genome.</title>
        <authorList>
            <person name="Bian C."/>
        </authorList>
    </citation>
    <scope>NUCLEOTIDE SEQUENCE</scope>
    <source>
        <strain evidence="2">Male_cb2023</strain>
        <tissue evidence="2">Muscle</tissue>
    </source>
</reference>
<feature type="domain" description="C-type lectin" evidence="1">
    <location>
        <begin position="3"/>
        <end position="150"/>
    </location>
</feature>
<evidence type="ECO:0000313" key="3">
    <source>
        <dbReference type="Proteomes" id="UP001274896"/>
    </source>
</evidence>
<dbReference type="PANTHER" id="PTHR22803">
    <property type="entry name" value="MANNOSE, PHOSPHOLIPASE, LECTIN RECEPTOR RELATED"/>
    <property type="match status" value="1"/>
</dbReference>
<dbReference type="AlphaFoldDB" id="A0AAE0PTR5"/>
<dbReference type="EMBL" id="JAUCMX010000029">
    <property type="protein sequence ID" value="KAK3507550.1"/>
    <property type="molecule type" value="Genomic_DNA"/>
</dbReference>
<dbReference type="InterPro" id="IPR016186">
    <property type="entry name" value="C-type_lectin-like/link_sf"/>
</dbReference>
<organism evidence="2 3">
    <name type="scientific">Hemibagrus guttatus</name>
    <dbReference type="NCBI Taxonomy" id="175788"/>
    <lineage>
        <taxon>Eukaryota</taxon>
        <taxon>Metazoa</taxon>
        <taxon>Chordata</taxon>
        <taxon>Craniata</taxon>
        <taxon>Vertebrata</taxon>
        <taxon>Euteleostomi</taxon>
        <taxon>Actinopterygii</taxon>
        <taxon>Neopterygii</taxon>
        <taxon>Teleostei</taxon>
        <taxon>Ostariophysi</taxon>
        <taxon>Siluriformes</taxon>
        <taxon>Bagridae</taxon>
        <taxon>Hemibagrus</taxon>
    </lineage>
</organism>
<evidence type="ECO:0000259" key="1">
    <source>
        <dbReference type="PROSITE" id="PS50041"/>
    </source>
</evidence>
<evidence type="ECO:0000313" key="2">
    <source>
        <dbReference type="EMBL" id="KAK3507550.1"/>
    </source>
</evidence>